<evidence type="ECO:0000313" key="10">
    <source>
        <dbReference type="EMBL" id="RMB04807.1"/>
    </source>
</evidence>
<dbReference type="InterPro" id="IPR011006">
    <property type="entry name" value="CheY-like_superfamily"/>
</dbReference>
<name>A0A3M0C7W8_9PROT</name>
<dbReference type="PROSITE" id="PS50110">
    <property type="entry name" value="RESPONSE_REGULATORY"/>
    <property type="match status" value="3"/>
</dbReference>
<dbReference type="AlphaFoldDB" id="A0A3M0C7W8"/>
<evidence type="ECO:0000256" key="2">
    <source>
        <dbReference type="ARBA" id="ARBA00012438"/>
    </source>
</evidence>
<protein>
    <recommendedName>
        <fullName evidence="2">histidine kinase</fullName>
        <ecNumber evidence="2">2.7.13.3</ecNumber>
    </recommendedName>
</protein>
<dbReference type="CDD" id="cd00082">
    <property type="entry name" value="HisKA"/>
    <property type="match status" value="1"/>
</dbReference>
<evidence type="ECO:0000259" key="7">
    <source>
        <dbReference type="PROSITE" id="PS50109"/>
    </source>
</evidence>
<dbReference type="Gene3D" id="3.40.50.2300">
    <property type="match status" value="3"/>
</dbReference>
<evidence type="ECO:0000256" key="4">
    <source>
        <dbReference type="ARBA" id="ARBA00023012"/>
    </source>
</evidence>
<feature type="modified residue" description="Phosphohistidine" evidence="5">
    <location>
        <position position="786"/>
    </location>
</feature>
<organism evidence="10 11">
    <name type="scientific">Eilatimonas milleporae</name>
    <dbReference type="NCBI Taxonomy" id="911205"/>
    <lineage>
        <taxon>Bacteria</taxon>
        <taxon>Pseudomonadati</taxon>
        <taxon>Pseudomonadota</taxon>
        <taxon>Alphaproteobacteria</taxon>
        <taxon>Kordiimonadales</taxon>
        <taxon>Kordiimonadaceae</taxon>
        <taxon>Eilatimonas</taxon>
    </lineage>
</organism>
<dbReference type="GO" id="GO:0005524">
    <property type="term" value="F:ATP binding"/>
    <property type="evidence" value="ECO:0007669"/>
    <property type="project" value="UniProtKB-KW"/>
</dbReference>
<dbReference type="GO" id="GO:0005886">
    <property type="term" value="C:plasma membrane"/>
    <property type="evidence" value="ECO:0007669"/>
    <property type="project" value="UniProtKB-SubCell"/>
</dbReference>
<evidence type="ECO:0000259" key="9">
    <source>
        <dbReference type="PROSITE" id="PS50894"/>
    </source>
</evidence>
<reference evidence="10 11" key="1">
    <citation type="submission" date="2018-10" db="EMBL/GenBank/DDBJ databases">
        <title>Genomic Encyclopedia of Archaeal and Bacterial Type Strains, Phase II (KMG-II): from individual species to whole genera.</title>
        <authorList>
            <person name="Goeker M."/>
        </authorList>
    </citation>
    <scope>NUCLEOTIDE SEQUENCE [LARGE SCALE GENOMIC DNA]</scope>
    <source>
        <strain evidence="10 11">DSM 25217</strain>
    </source>
</reference>
<dbReference type="SUPFAM" id="SSF55874">
    <property type="entry name" value="ATPase domain of HSP90 chaperone/DNA topoisomerase II/histidine kinase"/>
    <property type="match status" value="1"/>
</dbReference>
<feature type="modified residue" description="4-aspartylphosphate" evidence="6">
    <location>
        <position position="626"/>
    </location>
</feature>
<dbReference type="InterPro" id="IPR036890">
    <property type="entry name" value="HATPase_C_sf"/>
</dbReference>
<dbReference type="CDD" id="cd16922">
    <property type="entry name" value="HATPase_EvgS-ArcB-TorS-like"/>
    <property type="match status" value="1"/>
</dbReference>
<keyword evidence="4" id="KW-0902">Two-component regulatory system</keyword>
<proteinExistence type="predicted"/>
<dbReference type="SUPFAM" id="SSF47226">
    <property type="entry name" value="Histidine-containing phosphotransfer domain, HPT domain"/>
    <property type="match status" value="1"/>
</dbReference>
<keyword evidence="3 6" id="KW-0597">Phosphoprotein</keyword>
<evidence type="ECO:0000256" key="5">
    <source>
        <dbReference type="PROSITE-ProRule" id="PRU00110"/>
    </source>
</evidence>
<comment type="caution">
    <text evidence="10">The sequence shown here is derived from an EMBL/GenBank/DDBJ whole genome shotgun (WGS) entry which is preliminary data.</text>
</comment>
<dbReference type="InterPro" id="IPR036641">
    <property type="entry name" value="HPT_dom_sf"/>
</dbReference>
<feature type="modified residue" description="4-aspartylphosphate" evidence="6">
    <location>
        <position position="475"/>
    </location>
</feature>
<feature type="domain" description="Response regulatory" evidence="8">
    <location>
        <begin position="28"/>
        <end position="152"/>
    </location>
</feature>
<dbReference type="InterPro" id="IPR001789">
    <property type="entry name" value="Sig_transdc_resp-reg_receiver"/>
</dbReference>
<accession>A0A3M0C7W8</accession>
<dbReference type="PROSITE" id="PS50894">
    <property type="entry name" value="HPT"/>
    <property type="match status" value="1"/>
</dbReference>
<evidence type="ECO:0000259" key="8">
    <source>
        <dbReference type="PROSITE" id="PS50110"/>
    </source>
</evidence>
<dbReference type="InterPro" id="IPR005467">
    <property type="entry name" value="His_kinase_dom"/>
</dbReference>
<dbReference type="SMART" id="SM00387">
    <property type="entry name" value="HATPase_c"/>
    <property type="match status" value="1"/>
</dbReference>
<dbReference type="Gene3D" id="3.30.565.10">
    <property type="entry name" value="Histidine kinase-like ATPase, C-terminal domain"/>
    <property type="match status" value="1"/>
</dbReference>
<dbReference type="Gene3D" id="1.10.287.130">
    <property type="match status" value="1"/>
</dbReference>
<dbReference type="InParanoid" id="A0A3M0C7W8"/>
<gene>
    <name evidence="10" type="ORF">BXY39_2373</name>
</gene>
<dbReference type="SUPFAM" id="SSF47384">
    <property type="entry name" value="Homodimeric domain of signal transducing histidine kinase"/>
    <property type="match status" value="1"/>
</dbReference>
<feature type="domain" description="Histidine kinase" evidence="7">
    <location>
        <begin position="185"/>
        <end position="406"/>
    </location>
</feature>
<evidence type="ECO:0000256" key="1">
    <source>
        <dbReference type="ARBA" id="ARBA00000085"/>
    </source>
</evidence>
<dbReference type="SMART" id="SM00448">
    <property type="entry name" value="REC"/>
    <property type="match status" value="3"/>
</dbReference>
<feature type="domain" description="HPt" evidence="9">
    <location>
        <begin position="747"/>
        <end position="840"/>
    </location>
</feature>
<dbReference type="SMART" id="SM00388">
    <property type="entry name" value="HisKA"/>
    <property type="match status" value="1"/>
</dbReference>
<dbReference type="RefSeq" id="WP_121939073.1">
    <property type="nucleotide sequence ID" value="NZ_REFR01000012.1"/>
</dbReference>
<dbReference type="PANTHER" id="PTHR45339:SF5">
    <property type="entry name" value="HISTIDINE KINASE"/>
    <property type="match status" value="1"/>
</dbReference>
<dbReference type="Pfam" id="PF00072">
    <property type="entry name" value="Response_reg"/>
    <property type="match status" value="2"/>
</dbReference>
<dbReference type="InterPro" id="IPR008207">
    <property type="entry name" value="Sig_transdc_His_kin_Hpt_dom"/>
</dbReference>
<feature type="domain" description="Response regulatory" evidence="8">
    <location>
        <begin position="421"/>
        <end position="542"/>
    </location>
</feature>
<dbReference type="GO" id="GO:0000155">
    <property type="term" value="F:phosphorelay sensor kinase activity"/>
    <property type="evidence" value="ECO:0007669"/>
    <property type="project" value="InterPro"/>
</dbReference>
<dbReference type="Pfam" id="PF01627">
    <property type="entry name" value="Hpt"/>
    <property type="match status" value="1"/>
</dbReference>
<dbReference type="SUPFAM" id="SSF52172">
    <property type="entry name" value="CheY-like"/>
    <property type="match status" value="3"/>
</dbReference>
<sequence length="844" mass="93758">MADAYKFADDIDLAATEGDSLAEARLWKVLIVDDEPEVHTLTKLNLRDLEFRGGRLKFLSAYSAREARDVIGGHDDIAVILLDVVMEEEDAGLKLVDEIRQDLGDRRVRIVLRTGQPGQAPETEAILKYDINDYRSKTELTQERLATSVIGALRNYADIVDLEKMEHERRLAEEKSAARSLFLASVSHEIRTPMSGILGTLDLLSGSEIGTEEQELIDTCRDSAHFLLSIIDDILDLSKIEAGKLAIVPDTVNLEDLIHGALDPIATRAWLKDIDLLCAVAPSTPRLVKCDPTRVQQILINLVGNAIKFTHHGHVIVRVLPEYSDDTSCTVRFEVEDTGIGLSEEERQRLFMPFEQATANTARKYGGTGLGLAICRRLVDMMDGEIDVSSRKGEGARFWLRLTLPVVEPAETSERSLADVRVLLVADQGGTAAHARSILLDEGAEVLQATSPDEAVMLIRQEQQREAAVHAVVVDEVVRGQHCFHTIRAIQEKAGFKDLPIAVMVRRSSRSLINRIRKYGIDRLVMKAIRRQILVRTVELMLNPDRSGAEAMSDDSRFHQTAGAAENDVFFPEARILVAEDTPASQIVIRRMLERLAAKVSVVENGEQALDAVLMNPGYYDLVLADCHMPEMDGYTFVRELRREERASGTHMPVVGLSASALPEEIALSRNAGMDDYLTKPTTMRALKEALEKWLPETCPRVSTMQQPVLSLVKAQAAAKVGKTPLQEEASRAGLDLNTLLETFGTINDKAQVVIDSFLDDTPHYLDDLLKASREEDAVKTREAAHRVASSSTVVGGTELFRAAKVVEKEAQADDWQSIREDVEQVYERFDRIRRFFDALGTSS</sequence>
<dbReference type="PROSITE" id="PS50109">
    <property type="entry name" value="HIS_KIN"/>
    <property type="match status" value="1"/>
</dbReference>
<dbReference type="PRINTS" id="PR00344">
    <property type="entry name" value="BCTRLSENSOR"/>
</dbReference>
<dbReference type="CDD" id="cd17546">
    <property type="entry name" value="REC_hyHK_CKI1_RcsC-like"/>
    <property type="match status" value="1"/>
</dbReference>
<dbReference type="InterPro" id="IPR036097">
    <property type="entry name" value="HisK_dim/P_sf"/>
</dbReference>
<dbReference type="Pfam" id="PF00512">
    <property type="entry name" value="HisKA"/>
    <property type="match status" value="1"/>
</dbReference>
<dbReference type="EMBL" id="REFR01000012">
    <property type="protein sequence ID" value="RMB04807.1"/>
    <property type="molecule type" value="Genomic_DNA"/>
</dbReference>
<dbReference type="InterPro" id="IPR003594">
    <property type="entry name" value="HATPase_dom"/>
</dbReference>
<evidence type="ECO:0000256" key="3">
    <source>
        <dbReference type="ARBA" id="ARBA00022553"/>
    </source>
</evidence>
<dbReference type="Gene3D" id="1.20.120.160">
    <property type="entry name" value="HPT domain"/>
    <property type="match status" value="1"/>
</dbReference>
<dbReference type="InterPro" id="IPR003661">
    <property type="entry name" value="HisK_dim/P_dom"/>
</dbReference>
<dbReference type="InterPro" id="IPR004358">
    <property type="entry name" value="Sig_transdc_His_kin-like_C"/>
</dbReference>
<dbReference type="Pfam" id="PF02518">
    <property type="entry name" value="HATPase_c"/>
    <property type="match status" value="1"/>
</dbReference>
<feature type="modified residue" description="4-aspartylphosphate" evidence="6">
    <location>
        <position position="83"/>
    </location>
</feature>
<dbReference type="FunFam" id="3.30.565.10:FF:000010">
    <property type="entry name" value="Sensor histidine kinase RcsC"/>
    <property type="match status" value="1"/>
</dbReference>
<dbReference type="PANTHER" id="PTHR45339">
    <property type="entry name" value="HYBRID SIGNAL TRANSDUCTION HISTIDINE KINASE J"/>
    <property type="match status" value="1"/>
</dbReference>
<feature type="domain" description="Response regulatory" evidence="8">
    <location>
        <begin position="575"/>
        <end position="695"/>
    </location>
</feature>
<dbReference type="OrthoDB" id="7326651at2"/>
<dbReference type="Proteomes" id="UP000271227">
    <property type="component" value="Unassembled WGS sequence"/>
</dbReference>
<dbReference type="EC" id="2.7.13.3" evidence="2"/>
<comment type="catalytic activity">
    <reaction evidence="1">
        <text>ATP + protein L-histidine = ADP + protein N-phospho-L-histidine.</text>
        <dbReference type="EC" id="2.7.13.3"/>
    </reaction>
</comment>
<evidence type="ECO:0000313" key="11">
    <source>
        <dbReference type="Proteomes" id="UP000271227"/>
    </source>
</evidence>
<evidence type="ECO:0000256" key="6">
    <source>
        <dbReference type="PROSITE-ProRule" id="PRU00169"/>
    </source>
</evidence>
<keyword evidence="11" id="KW-1185">Reference proteome</keyword>